<comment type="function">
    <text evidence="10">Catalyzes the transfer of an acyl group from acyl-phosphate (acyl-PO(4)) to glycerol-3-phosphate (G3P) to form lysophosphatidic acid (LPA). This enzyme utilizes acyl-phosphate as fatty acyl donor, but not acyl-CoA or acyl-ACP.</text>
</comment>
<keyword evidence="8 10" id="KW-0594">Phospholipid biosynthesis</keyword>
<dbReference type="AlphaFoldDB" id="A0A385YTD8"/>
<evidence type="ECO:0000256" key="10">
    <source>
        <dbReference type="HAMAP-Rule" id="MF_01043"/>
    </source>
</evidence>
<name>A0A385YTD8_9BACL</name>
<dbReference type="GO" id="GO:0008654">
    <property type="term" value="P:phospholipid biosynthetic process"/>
    <property type="evidence" value="ECO:0007669"/>
    <property type="project" value="UniProtKB-UniRule"/>
</dbReference>
<dbReference type="UniPathway" id="UPA00085"/>
<dbReference type="EC" id="2.3.1.275" evidence="10"/>
<dbReference type="PANTHER" id="PTHR30309">
    <property type="entry name" value="INNER MEMBRANE PROTEIN YGIH"/>
    <property type="match status" value="1"/>
</dbReference>
<evidence type="ECO:0000256" key="7">
    <source>
        <dbReference type="ARBA" id="ARBA00023136"/>
    </source>
</evidence>
<keyword evidence="11" id="KW-0012">Acyltransferase</keyword>
<reference evidence="12" key="1">
    <citation type="submission" date="2018-09" db="EMBL/GenBank/DDBJ databases">
        <authorList>
            <person name="Zhu H."/>
        </authorList>
    </citation>
    <scope>NUCLEOTIDE SEQUENCE [LARGE SCALE GENOMIC DNA]</scope>
    <source>
        <strain evidence="12">K2R23-3</strain>
    </source>
</reference>
<dbReference type="EMBL" id="CP032418">
    <property type="protein sequence ID" value="AYC28743.1"/>
    <property type="molecule type" value="Genomic_DNA"/>
</dbReference>
<evidence type="ECO:0000256" key="9">
    <source>
        <dbReference type="ARBA" id="ARBA00023264"/>
    </source>
</evidence>
<feature type="transmembrane region" description="Helical" evidence="10">
    <location>
        <begin position="36"/>
        <end position="55"/>
    </location>
</feature>
<comment type="subunit">
    <text evidence="10">Probably interacts with PlsX.</text>
</comment>
<gene>
    <name evidence="10" type="primary">plsY</name>
    <name evidence="11" type="ORF">D3873_02220</name>
</gene>
<dbReference type="HAMAP" id="MF_01043">
    <property type="entry name" value="PlsY"/>
    <property type="match status" value="1"/>
</dbReference>
<keyword evidence="6 10" id="KW-0443">Lipid metabolism</keyword>
<evidence type="ECO:0000256" key="1">
    <source>
        <dbReference type="ARBA" id="ARBA00022475"/>
    </source>
</evidence>
<accession>A0A385YTD8</accession>
<evidence type="ECO:0000256" key="6">
    <source>
        <dbReference type="ARBA" id="ARBA00023098"/>
    </source>
</evidence>
<evidence type="ECO:0000313" key="12">
    <source>
        <dbReference type="Proteomes" id="UP000265725"/>
    </source>
</evidence>
<feature type="transmembrane region" description="Helical" evidence="10">
    <location>
        <begin position="6"/>
        <end position="24"/>
    </location>
</feature>
<keyword evidence="3 10" id="KW-0808">Transferase</keyword>
<dbReference type="OrthoDB" id="9777124at2"/>
<comment type="subcellular location">
    <subcellularLocation>
        <location evidence="10">Cell membrane</location>
        <topology evidence="10">Multi-pass membrane protein</topology>
    </subcellularLocation>
</comment>
<keyword evidence="12" id="KW-1185">Reference proteome</keyword>
<proteinExistence type="inferred from homology"/>
<dbReference type="RefSeq" id="WP_119882488.1">
    <property type="nucleotide sequence ID" value="NZ_CP032418.1"/>
</dbReference>
<dbReference type="KEGG" id="paek:D3873_02220"/>
<keyword evidence="4 10" id="KW-0812">Transmembrane</keyword>
<sequence length="192" mass="21412">MALYLVVAYLAGTLLTAWWVGKYYNKDLRVERSGNLGARNAGAVIGLPAFFLTFFGDAIKGIAIIGLGYYFSFPTVVIALGGLFVILGHLYPFWLKGRGGKGIATFIGVGLVLFLPSSLIFGATFGLFFLFLRSATLSVAVAYVFYLISLWFTTSQFESWPMMIAALFILYRHRFDIRESLDERNKKKLSLE</sequence>
<keyword evidence="2 10" id="KW-0444">Lipid biosynthesis</keyword>
<dbReference type="SMART" id="SM01207">
    <property type="entry name" value="G3P_acyltransf"/>
    <property type="match status" value="1"/>
</dbReference>
<dbReference type="PANTHER" id="PTHR30309:SF0">
    <property type="entry name" value="GLYCEROL-3-PHOSPHATE ACYLTRANSFERASE-RELATED"/>
    <property type="match status" value="1"/>
</dbReference>
<dbReference type="Pfam" id="PF02660">
    <property type="entry name" value="G3P_acyltransf"/>
    <property type="match status" value="1"/>
</dbReference>
<keyword evidence="9 10" id="KW-1208">Phospholipid metabolism</keyword>
<comment type="similarity">
    <text evidence="10">Belongs to the PlsY family.</text>
</comment>
<evidence type="ECO:0000256" key="3">
    <source>
        <dbReference type="ARBA" id="ARBA00022679"/>
    </source>
</evidence>
<dbReference type="Proteomes" id="UP000265725">
    <property type="component" value="Chromosome"/>
</dbReference>
<evidence type="ECO:0000256" key="5">
    <source>
        <dbReference type="ARBA" id="ARBA00022989"/>
    </source>
</evidence>
<feature type="transmembrane region" description="Helical" evidence="10">
    <location>
        <begin position="103"/>
        <end position="131"/>
    </location>
</feature>
<evidence type="ECO:0000256" key="4">
    <source>
        <dbReference type="ARBA" id="ARBA00022692"/>
    </source>
</evidence>
<feature type="transmembrane region" description="Helical" evidence="10">
    <location>
        <begin position="67"/>
        <end position="91"/>
    </location>
</feature>
<comment type="catalytic activity">
    <reaction evidence="10">
        <text>an acyl phosphate + sn-glycerol 3-phosphate = a 1-acyl-sn-glycero-3-phosphate + phosphate</text>
        <dbReference type="Rhea" id="RHEA:34075"/>
        <dbReference type="ChEBI" id="CHEBI:43474"/>
        <dbReference type="ChEBI" id="CHEBI:57597"/>
        <dbReference type="ChEBI" id="CHEBI:57970"/>
        <dbReference type="ChEBI" id="CHEBI:59918"/>
        <dbReference type="EC" id="2.3.1.275"/>
    </reaction>
</comment>
<organism evidence="11 12">
    <name type="scientific">Paenisporosarcina cavernae</name>
    <dbReference type="NCBI Taxonomy" id="2320858"/>
    <lineage>
        <taxon>Bacteria</taxon>
        <taxon>Bacillati</taxon>
        <taxon>Bacillota</taxon>
        <taxon>Bacilli</taxon>
        <taxon>Bacillales</taxon>
        <taxon>Caryophanaceae</taxon>
        <taxon>Paenisporosarcina</taxon>
    </lineage>
</organism>
<evidence type="ECO:0000256" key="8">
    <source>
        <dbReference type="ARBA" id="ARBA00023209"/>
    </source>
</evidence>
<comment type="pathway">
    <text evidence="10">Lipid metabolism; phospholipid metabolism.</text>
</comment>
<keyword evidence="5 10" id="KW-1133">Transmembrane helix</keyword>
<keyword evidence="7 10" id="KW-0472">Membrane</keyword>
<evidence type="ECO:0000256" key="2">
    <source>
        <dbReference type="ARBA" id="ARBA00022516"/>
    </source>
</evidence>
<dbReference type="InterPro" id="IPR003811">
    <property type="entry name" value="G3P_acylTferase_PlsY"/>
</dbReference>
<keyword evidence="1 10" id="KW-1003">Cell membrane</keyword>
<dbReference type="GO" id="GO:0043772">
    <property type="term" value="F:acyl-phosphate glycerol-3-phosphate acyltransferase activity"/>
    <property type="evidence" value="ECO:0007669"/>
    <property type="project" value="UniProtKB-UniRule"/>
</dbReference>
<protein>
    <recommendedName>
        <fullName evidence="10">Glycerol-3-phosphate acyltransferase</fullName>
    </recommendedName>
    <alternativeName>
        <fullName evidence="10">Acyl-PO4 G3P acyltransferase</fullName>
    </alternativeName>
    <alternativeName>
        <fullName evidence="10">Acyl-phosphate--glycerol-3-phosphate acyltransferase</fullName>
    </alternativeName>
    <alternativeName>
        <fullName evidence="10">G3P acyltransferase</fullName>
        <shortName evidence="10">GPAT</shortName>
        <ecNumber evidence="10">2.3.1.275</ecNumber>
    </alternativeName>
    <alternativeName>
        <fullName evidence="10">Lysophosphatidic acid synthase</fullName>
        <shortName evidence="10">LPA synthase</shortName>
    </alternativeName>
</protein>
<evidence type="ECO:0000313" key="11">
    <source>
        <dbReference type="EMBL" id="AYC28743.1"/>
    </source>
</evidence>
<dbReference type="GO" id="GO:0005886">
    <property type="term" value="C:plasma membrane"/>
    <property type="evidence" value="ECO:0007669"/>
    <property type="project" value="UniProtKB-SubCell"/>
</dbReference>